<organism evidence="5 6">
    <name type="scientific">Noviherbaspirillum suwonense</name>
    <dbReference type="NCBI Taxonomy" id="1224511"/>
    <lineage>
        <taxon>Bacteria</taxon>
        <taxon>Pseudomonadati</taxon>
        <taxon>Pseudomonadota</taxon>
        <taxon>Betaproteobacteria</taxon>
        <taxon>Burkholderiales</taxon>
        <taxon>Oxalobacteraceae</taxon>
        <taxon>Noviherbaspirillum</taxon>
    </lineage>
</organism>
<evidence type="ECO:0000256" key="2">
    <source>
        <dbReference type="ARBA" id="ARBA00034247"/>
    </source>
</evidence>
<reference evidence="5 6" key="1">
    <citation type="submission" date="2017-05" db="EMBL/GenBank/DDBJ databases">
        <authorList>
            <person name="Varghese N."/>
            <person name="Submissions S."/>
        </authorList>
    </citation>
    <scope>NUCLEOTIDE SEQUENCE [LARGE SCALE GENOMIC DNA]</scope>
    <source>
        <strain evidence="5 6">DSM 26001</strain>
    </source>
</reference>
<protein>
    <recommendedName>
        <fullName evidence="1">diguanylate cyclase</fullName>
        <ecNumber evidence="1">2.7.7.65</ecNumber>
    </recommendedName>
</protein>
<dbReference type="InterPro" id="IPR043128">
    <property type="entry name" value="Rev_trsase/Diguanyl_cyclase"/>
</dbReference>
<sequence length="411" mass="44779">MCSILYATFMTLQYERTMLSTLFIMLSGAVLCFILLLVLLSLCRTGAPGVKAWCVANGLSMIAFTLYAFGRQLPPVLSYELANGACLGSVAAVLVGYRHFFGYPLRLGLTSASVLCALAGVTVYHYVYPSFMLRTLIVSAFYATCCIAIGLTVFRARAAWTSRYAYLFSGTMAFVVAFGHAARGVAQAVLPSAPASLLEPSAWSLTALSASTFVMPVLTLGPLMIVHSKMIAKYEYAANRDFLTGALSRRAFWEAAAREIERARRVGRGLTLLTIDVDHFKRINDTYGHAEGDEVLKDMVLAVERRMRSIDYFGRIGGEEFAVLMPDTSLEGAAAAAERLRIGLAEDRASVQPQGHAAGARDYTLSMGVAELRMSDSFHDLMQRADAALYRAKERGRNQVVCEAALEEALA</sequence>
<gene>
    <name evidence="5" type="ORF">SAMN06295970_108119</name>
</gene>
<feature type="transmembrane region" description="Helical" evidence="3">
    <location>
        <begin position="107"/>
        <end position="127"/>
    </location>
</feature>
<dbReference type="Gene3D" id="3.30.70.270">
    <property type="match status" value="1"/>
</dbReference>
<evidence type="ECO:0000259" key="4">
    <source>
        <dbReference type="PROSITE" id="PS50887"/>
    </source>
</evidence>
<evidence type="ECO:0000256" key="3">
    <source>
        <dbReference type="SAM" id="Phobius"/>
    </source>
</evidence>
<keyword evidence="3" id="KW-0472">Membrane</keyword>
<dbReference type="Proteomes" id="UP001158049">
    <property type="component" value="Unassembled WGS sequence"/>
</dbReference>
<feature type="domain" description="GGDEF" evidence="4">
    <location>
        <begin position="268"/>
        <end position="405"/>
    </location>
</feature>
<dbReference type="CDD" id="cd01949">
    <property type="entry name" value="GGDEF"/>
    <property type="match status" value="1"/>
</dbReference>
<keyword evidence="3" id="KW-1133">Transmembrane helix</keyword>
<dbReference type="SMART" id="SM00267">
    <property type="entry name" value="GGDEF"/>
    <property type="match status" value="1"/>
</dbReference>
<keyword evidence="6" id="KW-1185">Reference proteome</keyword>
<dbReference type="InterPro" id="IPR029787">
    <property type="entry name" value="Nucleotide_cyclase"/>
</dbReference>
<feature type="transmembrane region" description="Helical" evidence="3">
    <location>
        <begin position="202"/>
        <end position="226"/>
    </location>
</feature>
<feature type="transmembrane region" description="Helical" evidence="3">
    <location>
        <begin position="20"/>
        <end position="40"/>
    </location>
</feature>
<dbReference type="EMBL" id="FXUL01000008">
    <property type="protein sequence ID" value="SMP62450.1"/>
    <property type="molecule type" value="Genomic_DNA"/>
</dbReference>
<keyword evidence="3" id="KW-0812">Transmembrane</keyword>
<evidence type="ECO:0000313" key="6">
    <source>
        <dbReference type="Proteomes" id="UP001158049"/>
    </source>
</evidence>
<dbReference type="SUPFAM" id="SSF55073">
    <property type="entry name" value="Nucleotide cyclase"/>
    <property type="match status" value="1"/>
</dbReference>
<name>A0ABY1QA65_9BURK</name>
<feature type="transmembrane region" description="Helical" evidence="3">
    <location>
        <begin position="164"/>
        <end position="182"/>
    </location>
</feature>
<dbReference type="PANTHER" id="PTHR45138">
    <property type="entry name" value="REGULATORY COMPONENTS OF SENSORY TRANSDUCTION SYSTEM"/>
    <property type="match status" value="1"/>
</dbReference>
<dbReference type="PROSITE" id="PS50887">
    <property type="entry name" value="GGDEF"/>
    <property type="match status" value="1"/>
</dbReference>
<dbReference type="PANTHER" id="PTHR45138:SF9">
    <property type="entry name" value="DIGUANYLATE CYCLASE DGCM-RELATED"/>
    <property type="match status" value="1"/>
</dbReference>
<comment type="catalytic activity">
    <reaction evidence="2">
        <text>2 GTP = 3',3'-c-di-GMP + 2 diphosphate</text>
        <dbReference type="Rhea" id="RHEA:24898"/>
        <dbReference type="ChEBI" id="CHEBI:33019"/>
        <dbReference type="ChEBI" id="CHEBI:37565"/>
        <dbReference type="ChEBI" id="CHEBI:58805"/>
        <dbReference type="EC" id="2.7.7.65"/>
    </reaction>
</comment>
<evidence type="ECO:0000256" key="1">
    <source>
        <dbReference type="ARBA" id="ARBA00012528"/>
    </source>
</evidence>
<comment type="caution">
    <text evidence="5">The sequence shown here is derived from an EMBL/GenBank/DDBJ whole genome shotgun (WGS) entry which is preliminary data.</text>
</comment>
<accession>A0ABY1QA65</accession>
<dbReference type="Pfam" id="PF00990">
    <property type="entry name" value="GGDEF"/>
    <property type="match status" value="1"/>
</dbReference>
<feature type="transmembrane region" description="Helical" evidence="3">
    <location>
        <begin position="76"/>
        <end position="95"/>
    </location>
</feature>
<dbReference type="InterPro" id="IPR000160">
    <property type="entry name" value="GGDEF_dom"/>
</dbReference>
<dbReference type="NCBIfam" id="TIGR00254">
    <property type="entry name" value="GGDEF"/>
    <property type="match status" value="1"/>
</dbReference>
<dbReference type="EC" id="2.7.7.65" evidence="1"/>
<feature type="transmembrane region" description="Helical" evidence="3">
    <location>
        <begin position="133"/>
        <end position="152"/>
    </location>
</feature>
<feature type="transmembrane region" description="Helical" evidence="3">
    <location>
        <begin position="52"/>
        <end position="70"/>
    </location>
</feature>
<evidence type="ECO:0000313" key="5">
    <source>
        <dbReference type="EMBL" id="SMP62450.1"/>
    </source>
</evidence>
<dbReference type="InterPro" id="IPR050469">
    <property type="entry name" value="Diguanylate_Cyclase"/>
</dbReference>
<proteinExistence type="predicted"/>